<dbReference type="EC" id="3.2.1.-" evidence="12"/>
<keyword evidence="7 11" id="KW-1015">Disulfide bond</keyword>
<dbReference type="InterPro" id="IPR012341">
    <property type="entry name" value="6hp_glycosidase-like_sf"/>
</dbReference>
<evidence type="ECO:0000256" key="11">
    <source>
        <dbReference type="PIRSR" id="PIRSR601382-3"/>
    </source>
</evidence>
<dbReference type="GO" id="GO:0005975">
    <property type="term" value="P:carbohydrate metabolic process"/>
    <property type="evidence" value="ECO:0007669"/>
    <property type="project" value="InterPro"/>
</dbReference>
<dbReference type="PANTHER" id="PTHR11742">
    <property type="entry name" value="MANNOSYL-OLIGOSACCHARIDE ALPHA-1,2-MANNOSIDASE-RELATED"/>
    <property type="match status" value="1"/>
</dbReference>
<dbReference type="InterPro" id="IPR001382">
    <property type="entry name" value="Glyco_hydro_47"/>
</dbReference>
<keyword evidence="13" id="KW-1133">Transmembrane helix</keyword>
<dbReference type="InterPro" id="IPR050749">
    <property type="entry name" value="Glycosyl_Hydrolase_47"/>
</dbReference>
<evidence type="ECO:0000256" key="7">
    <source>
        <dbReference type="ARBA" id="ARBA00023157"/>
    </source>
</evidence>
<dbReference type="InterPro" id="IPR036026">
    <property type="entry name" value="Seven-hairpin_glycosidases"/>
</dbReference>
<dbReference type="GO" id="GO:0016020">
    <property type="term" value="C:membrane"/>
    <property type="evidence" value="ECO:0007669"/>
    <property type="project" value="InterPro"/>
</dbReference>
<evidence type="ECO:0000256" key="1">
    <source>
        <dbReference type="ARBA" id="ARBA00001913"/>
    </source>
</evidence>
<evidence type="ECO:0000256" key="9">
    <source>
        <dbReference type="ARBA" id="ARBA00048605"/>
    </source>
</evidence>
<dbReference type="GO" id="GO:0004571">
    <property type="term" value="F:mannosyl-oligosaccharide 1,2-alpha-mannosidase activity"/>
    <property type="evidence" value="ECO:0007669"/>
    <property type="project" value="UniProtKB-EC"/>
</dbReference>
<dbReference type="PRINTS" id="PR00747">
    <property type="entry name" value="GLYHDRLASE47"/>
</dbReference>
<dbReference type="GO" id="GO:0005783">
    <property type="term" value="C:endoplasmic reticulum"/>
    <property type="evidence" value="ECO:0007669"/>
    <property type="project" value="TreeGrafter"/>
</dbReference>
<accession>A0AAD6YDF2</accession>
<comment type="similarity">
    <text evidence="3 12">Belongs to the glycosyl hydrolase 47 family.</text>
</comment>
<keyword evidence="12" id="KW-0326">Glycosidase</keyword>
<evidence type="ECO:0000256" key="10">
    <source>
        <dbReference type="PIRSR" id="PIRSR601382-2"/>
    </source>
</evidence>
<keyword evidence="4 10" id="KW-0479">Metal-binding</keyword>
<evidence type="ECO:0000313" key="15">
    <source>
        <dbReference type="Proteomes" id="UP001219525"/>
    </source>
</evidence>
<comment type="caution">
    <text evidence="14">The sequence shown here is derived from an EMBL/GenBank/DDBJ whole genome shotgun (WGS) entry which is preliminary data.</text>
</comment>
<comment type="catalytic activity">
    <reaction evidence="8">
        <text>N(4)-(alpha-D-Man-(1-&gt;2)-alpha-D-Man-(1-&gt;2)-alpha-D-Man-(1-&gt;3)-[alpha-D-Man-(1-&gt;3)-[alpha-D-Man-(1-&gt;2)-alpha-D-Man-(1-&gt;6)]-alpha-D-Man-(1-&gt;6)]-beta-D-Man-(1-&gt;4)-beta-D-GlcNAc-(1-&gt;4)-beta-D-GlcNAc)-L-asparaginyl-[protein] (N-glucan mannose isomer 8A1,2,3B1,3) + 3 H2O = N(4)-(alpha-D-Man-(1-&gt;3)-[alpha-D-Man-(1-&gt;3)-[alpha-D-Man-(1-&gt;6)]-alpha-D-Man-(1-&gt;6)]-beta-D-Man-(1-&gt;4)-beta-D-GlcNAc-(1-&gt;4)-beta-D-GlcNAc)-L-asparaginyl-[protein] (N-glucan mannose isomer 5A1,2) + 3 beta-D-mannose</text>
        <dbReference type="Rhea" id="RHEA:56028"/>
        <dbReference type="Rhea" id="RHEA-COMP:14358"/>
        <dbReference type="Rhea" id="RHEA-COMP:14367"/>
        <dbReference type="ChEBI" id="CHEBI:15377"/>
        <dbReference type="ChEBI" id="CHEBI:28563"/>
        <dbReference type="ChEBI" id="CHEBI:59087"/>
        <dbReference type="ChEBI" id="CHEBI:60628"/>
        <dbReference type="EC" id="3.2.1.113"/>
    </reaction>
</comment>
<feature type="transmembrane region" description="Helical" evidence="13">
    <location>
        <begin position="21"/>
        <end position="38"/>
    </location>
</feature>
<keyword evidence="5 12" id="KW-0378">Hydrolase</keyword>
<dbReference type="PANTHER" id="PTHR11742:SF55">
    <property type="entry name" value="ENDOPLASMIC RETICULUM MANNOSYL-OLIGOSACCHARIDE 1,2-ALPHA-MANNOSIDASE"/>
    <property type="match status" value="1"/>
</dbReference>
<dbReference type="SUPFAM" id="SSF48225">
    <property type="entry name" value="Seven-hairpin glycosidases"/>
    <property type="match status" value="1"/>
</dbReference>
<evidence type="ECO:0000256" key="4">
    <source>
        <dbReference type="ARBA" id="ARBA00022723"/>
    </source>
</evidence>
<dbReference type="EMBL" id="JARJCW010000028">
    <property type="protein sequence ID" value="KAJ7210456.1"/>
    <property type="molecule type" value="Genomic_DNA"/>
</dbReference>
<keyword evidence="15" id="KW-1185">Reference proteome</keyword>
<sequence length="628" mass="70847">MFPRCRVYQCPKGLQILRHRPFLGTGIILIALLFVWNARPDRYISLTSDEHAFPKKTPLKVWDQRAMQVKRAFMHAYHGYEELAAPHDELMPLSNGSSDLLNGWGLTAVDSLDTMLLMKLNGEYSRALAQVSKTTFPLPKTSLQDKFAPYFETVIRYLGGFLSGYAISQDPNLLRLAEDLAQKLDPVFDKYNKVFPAFSVNTQSGEVDGPEIGNLAEMASLQLEYLYLAKATGKKRYYDRASKVINALANSDLHRTGGMMPIKWNLTSGLPADSRLSVGGLADSAHEYFLKQYLLTGKTDKRSLEIYIRTTTHIISNLLYVSPTRRLLYATDTSHETDQHAGRPSHKMDHLSCFLPGLLALGAHTLPLDDSTALGLDLRTLGAGLGWAERGYAALARQPSLRETHLWAATGLAETCYLLYADQPTGLAPDEVLIKIGSARWGLGEDGEWQEGGGQRWLDEVEAWRTKAASSGTWKGRRLPPGVGEDLRPVIYTEQERQTGKGLGRDYAIRQKEYLLRPEVVESFYILWRVTGETRWREMGWRIFQAIERETRTSSGYAGLKTVEISPGLKMDQMPSYFLAETLKYLYLLFINDDPFPLDAWVFNTEAHPLPVFEWTPAEKEQFAIAYI</sequence>
<evidence type="ECO:0000256" key="2">
    <source>
        <dbReference type="ARBA" id="ARBA00004922"/>
    </source>
</evidence>
<name>A0AAD6YDF2_9AGAR</name>
<evidence type="ECO:0000256" key="8">
    <source>
        <dbReference type="ARBA" id="ARBA00047669"/>
    </source>
</evidence>
<evidence type="ECO:0000256" key="13">
    <source>
        <dbReference type="SAM" id="Phobius"/>
    </source>
</evidence>
<comment type="catalytic activity">
    <reaction evidence="9">
        <text>N(4)-(alpha-D-Man-(1-&gt;2)-alpha-D-Man-(1-&gt;2)-alpha-D-Man-(1-&gt;3)-[alpha-D-Man-(1-&gt;2)-alpha-D-Man-(1-&gt;3)-[alpha-D-Man-(1-&gt;2)-alpha-D-Man-(1-&gt;6)]-alpha-D-Man-(1-&gt;6)]-beta-D-Man-(1-&gt;4)-beta-D-GlcNAc-(1-&gt;4)-beta-D-GlcNAc)-L-asparaginyl-[protein] (N-glucan mannose isomer 9A1,2,3B1,2,3) + 4 H2O = N(4)-(alpha-D-Man-(1-&gt;3)-[alpha-D-Man-(1-&gt;3)-[alpha-D-Man-(1-&gt;6)]-alpha-D-Man-(1-&gt;6)]-beta-D-Man-(1-&gt;4)-beta-D-GlcNAc-(1-&gt;4)-beta-D-GlcNAc)-L-asparaginyl-[protein] (N-glucan mannose isomer 5A1,2) + 4 beta-D-mannose</text>
        <dbReference type="Rhea" id="RHEA:56008"/>
        <dbReference type="Rhea" id="RHEA-COMP:14356"/>
        <dbReference type="Rhea" id="RHEA-COMP:14367"/>
        <dbReference type="ChEBI" id="CHEBI:15377"/>
        <dbReference type="ChEBI" id="CHEBI:28563"/>
        <dbReference type="ChEBI" id="CHEBI:59087"/>
        <dbReference type="ChEBI" id="CHEBI:139493"/>
        <dbReference type="EC" id="3.2.1.113"/>
    </reaction>
</comment>
<dbReference type="Gene3D" id="1.50.10.10">
    <property type="match status" value="1"/>
</dbReference>
<dbReference type="GO" id="GO:0036503">
    <property type="term" value="P:ERAD pathway"/>
    <property type="evidence" value="ECO:0007669"/>
    <property type="project" value="UniProtKB-ARBA"/>
</dbReference>
<dbReference type="AlphaFoldDB" id="A0AAD6YDF2"/>
<reference evidence="14" key="1">
    <citation type="submission" date="2023-03" db="EMBL/GenBank/DDBJ databases">
        <title>Massive genome expansion in bonnet fungi (Mycena s.s.) driven by repeated elements and novel gene families across ecological guilds.</title>
        <authorList>
            <consortium name="Lawrence Berkeley National Laboratory"/>
            <person name="Harder C.B."/>
            <person name="Miyauchi S."/>
            <person name="Viragh M."/>
            <person name="Kuo A."/>
            <person name="Thoen E."/>
            <person name="Andreopoulos B."/>
            <person name="Lu D."/>
            <person name="Skrede I."/>
            <person name="Drula E."/>
            <person name="Henrissat B."/>
            <person name="Morin E."/>
            <person name="Kohler A."/>
            <person name="Barry K."/>
            <person name="LaButti K."/>
            <person name="Morin E."/>
            <person name="Salamov A."/>
            <person name="Lipzen A."/>
            <person name="Mereny Z."/>
            <person name="Hegedus B."/>
            <person name="Baldrian P."/>
            <person name="Stursova M."/>
            <person name="Weitz H."/>
            <person name="Taylor A."/>
            <person name="Grigoriev I.V."/>
            <person name="Nagy L.G."/>
            <person name="Martin F."/>
            <person name="Kauserud H."/>
        </authorList>
    </citation>
    <scope>NUCLEOTIDE SEQUENCE</scope>
    <source>
        <strain evidence="14">9144</strain>
    </source>
</reference>
<evidence type="ECO:0000256" key="6">
    <source>
        <dbReference type="ARBA" id="ARBA00022837"/>
    </source>
</evidence>
<evidence type="ECO:0000256" key="5">
    <source>
        <dbReference type="ARBA" id="ARBA00022801"/>
    </source>
</evidence>
<feature type="disulfide bond" evidence="11">
    <location>
        <begin position="353"/>
        <end position="416"/>
    </location>
</feature>
<proteinExistence type="inferred from homology"/>
<dbReference type="Proteomes" id="UP001219525">
    <property type="component" value="Unassembled WGS sequence"/>
</dbReference>
<comment type="cofactor">
    <cofactor evidence="1 10">
        <name>Ca(2+)</name>
        <dbReference type="ChEBI" id="CHEBI:29108"/>
    </cofactor>
</comment>
<feature type="binding site" evidence="10">
    <location>
        <position position="605"/>
    </location>
    <ligand>
        <name>Ca(2+)</name>
        <dbReference type="ChEBI" id="CHEBI:29108"/>
    </ligand>
</feature>
<evidence type="ECO:0000256" key="12">
    <source>
        <dbReference type="RuleBase" id="RU361193"/>
    </source>
</evidence>
<comment type="pathway">
    <text evidence="2">Protein modification; protein glycosylation.</text>
</comment>
<gene>
    <name evidence="14" type="ORF">GGX14DRAFT_520472</name>
</gene>
<keyword evidence="13" id="KW-0812">Transmembrane</keyword>
<organism evidence="14 15">
    <name type="scientific">Mycena pura</name>
    <dbReference type="NCBI Taxonomy" id="153505"/>
    <lineage>
        <taxon>Eukaryota</taxon>
        <taxon>Fungi</taxon>
        <taxon>Dikarya</taxon>
        <taxon>Basidiomycota</taxon>
        <taxon>Agaricomycotina</taxon>
        <taxon>Agaricomycetes</taxon>
        <taxon>Agaricomycetidae</taxon>
        <taxon>Agaricales</taxon>
        <taxon>Marasmiineae</taxon>
        <taxon>Mycenaceae</taxon>
        <taxon>Mycena</taxon>
    </lineage>
</organism>
<dbReference type="GO" id="GO:0005509">
    <property type="term" value="F:calcium ion binding"/>
    <property type="evidence" value="ECO:0007669"/>
    <property type="project" value="InterPro"/>
</dbReference>
<keyword evidence="13" id="KW-0472">Membrane</keyword>
<protein>
    <recommendedName>
        <fullName evidence="12">alpha-1,2-Mannosidase</fullName>
        <ecNumber evidence="12">3.2.1.-</ecNumber>
    </recommendedName>
</protein>
<evidence type="ECO:0000256" key="3">
    <source>
        <dbReference type="ARBA" id="ARBA00007658"/>
    </source>
</evidence>
<evidence type="ECO:0000313" key="14">
    <source>
        <dbReference type="EMBL" id="KAJ7210456.1"/>
    </source>
</evidence>
<keyword evidence="6 10" id="KW-0106">Calcium</keyword>
<dbReference type="Pfam" id="PF01532">
    <property type="entry name" value="Glyco_hydro_47"/>
    <property type="match status" value="1"/>
</dbReference>